<keyword evidence="2" id="KW-1185">Reference proteome</keyword>
<dbReference type="Proteomes" id="UP000075243">
    <property type="component" value="Chromosome 11"/>
</dbReference>
<protein>
    <submittedName>
        <fullName evidence="1">Uncharacterized protein</fullName>
    </submittedName>
</protein>
<reference evidence="1 2" key="1">
    <citation type="journal article" date="2012" name="Nat. Biotechnol.">
        <title>Draft genome sequence of pigeonpea (Cajanus cajan), an orphan legume crop of resource-poor farmers.</title>
        <authorList>
            <person name="Varshney R.K."/>
            <person name="Chen W."/>
            <person name="Li Y."/>
            <person name="Bharti A.K."/>
            <person name="Saxena R.K."/>
            <person name="Schlueter J.A."/>
            <person name="Donoghue M.T."/>
            <person name="Azam S."/>
            <person name="Fan G."/>
            <person name="Whaley A.M."/>
            <person name="Farmer A.D."/>
            <person name="Sheridan J."/>
            <person name="Iwata A."/>
            <person name="Tuteja R."/>
            <person name="Penmetsa R.V."/>
            <person name="Wu W."/>
            <person name="Upadhyaya H.D."/>
            <person name="Yang S.P."/>
            <person name="Shah T."/>
            <person name="Saxena K.B."/>
            <person name="Michael T."/>
            <person name="McCombie W.R."/>
            <person name="Yang B."/>
            <person name="Zhang G."/>
            <person name="Yang H."/>
            <person name="Wang J."/>
            <person name="Spillane C."/>
            <person name="Cook D.R."/>
            <person name="May G.D."/>
            <person name="Xu X."/>
            <person name="Jackson S.A."/>
        </authorList>
    </citation>
    <scope>NUCLEOTIDE SEQUENCE [LARGE SCALE GENOMIC DNA]</scope>
    <source>
        <strain evidence="2">cv. Asha</strain>
    </source>
</reference>
<proteinExistence type="predicted"/>
<evidence type="ECO:0000313" key="1">
    <source>
        <dbReference type="EMBL" id="KYP58036.1"/>
    </source>
</evidence>
<name>A0A151STD5_CAJCA</name>
<dbReference type="OMA" id="FFTVCPS"/>
<dbReference type="AlphaFoldDB" id="A0A151STD5"/>
<dbReference type="Gramene" id="C.cajan_04223.t">
    <property type="protein sequence ID" value="C.cajan_04223.t.cds1"/>
    <property type="gene ID" value="C.cajan_04223"/>
</dbReference>
<organism evidence="1 2">
    <name type="scientific">Cajanus cajan</name>
    <name type="common">Pigeon pea</name>
    <name type="synonym">Cajanus indicus</name>
    <dbReference type="NCBI Taxonomy" id="3821"/>
    <lineage>
        <taxon>Eukaryota</taxon>
        <taxon>Viridiplantae</taxon>
        <taxon>Streptophyta</taxon>
        <taxon>Embryophyta</taxon>
        <taxon>Tracheophyta</taxon>
        <taxon>Spermatophyta</taxon>
        <taxon>Magnoliopsida</taxon>
        <taxon>eudicotyledons</taxon>
        <taxon>Gunneridae</taxon>
        <taxon>Pentapetalae</taxon>
        <taxon>rosids</taxon>
        <taxon>fabids</taxon>
        <taxon>Fabales</taxon>
        <taxon>Fabaceae</taxon>
        <taxon>Papilionoideae</taxon>
        <taxon>50 kb inversion clade</taxon>
        <taxon>NPAAA clade</taxon>
        <taxon>indigoferoid/millettioid clade</taxon>
        <taxon>Phaseoleae</taxon>
        <taxon>Cajanus</taxon>
    </lineage>
</organism>
<sequence>MDVSALLLAEDSADSEDDYAFFTVCPSSIAITYDNEDDAESCSCDTISTCDLPKDGEGHEDYKGFAEFCGNEAAALEDEAETRIGEVIVNELEDRLFWESCMAVGYP</sequence>
<gene>
    <name evidence="1" type="ORF">KK1_004326</name>
</gene>
<dbReference type="PANTHER" id="PTHR35726">
    <property type="entry name" value="GLUTAMIC ACID-RICH PROTEIN-LIKE"/>
    <property type="match status" value="1"/>
</dbReference>
<accession>A0A151STD5</accession>
<evidence type="ECO:0000313" key="2">
    <source>
        <dbReference type="Proteomes" id="UP000075243"/>
    </source>
</evidence>
<dbReference type="EMBL" id="CM003613">
    <property type="protein sequence ID" value="KYP58036.1"/>
    <property type="molecule type" value="Genomic_DNA"/>
</dbReference>
<dbReference type="PANTHER" id="PTHR35726:SF5">
    <property type="match status" value="1"/>
</dbReference>